<dbReference type="KEGG" id="clup:CLUP02_16614"/>
<dbReference type="EMBL" id="CP019481">
    <property type="protein sequence ID" value="UQC91080.1"/>
    <property type="molecule type" value="Genomic_DNA"/>
</dbReference>
<dbReference type="Proteomes" id="UP000830671">
    <property type="component" value="Chromosome 9"/>
</dbReference>
<dbReference type="RefSeq" id="XP_049152679.1">
    <property type="nucleotide sequence ID" value="XM_049295532.1"/>
</dbReference>
<evidence type="ECO:0000313" key="2">
    <source>
        <dbReference type="EMBL" id="UQC91080.1"/>
    </source>
</evidence>
<gene>
    <name evidence="2" type="ORF">CLUP02_16614</name>
</gene>
<proteinExistence type="predicted"/>
<accession>A0A9Q8T8S0</accession>
<evidence type="ECO:0000313" key="3">
    <source>
        <dbReference type="Proteomes" id="UP000830671"/>
    </source>
</evidence>
<feature type="region of interest" description="Disordered" evidence="1">
    <location>
        <begin position="1"/>
        <end position="20"/>
    </location>
</feature>
<dbReference type="GeneID" id="73350542"/>
<dbReference type="AlphaFoldDB" id="A0A9Q8T8S0"/>
<sequence length="213" mass="22936">MKVVPSRLTSHELTEEGIQGHRERKKKELLWVVVLSFPVSSGLPPGPCAAPAPCRPFLAVLPRSKSQACAHLMSFHVTRSSGDAIDGQLPRPANAGSLLLLSSVSSGPTKPTTPRTPSTTFSSDTYEYTPKPVYISKYPPAPHSAHRRTPGQAPDRIDIHLPPLLPPPSLPFLIPSSSHFSSNHPSHNCTSPSSCSWTSELEAWRSVWVGAGA</sequence>
<organism evidence="2 3">
    <name type="scientific">Colletotrichum lupini</name>
    <dbReference type="NCBI Taxonomy" id="145971"/>
    <lineage>
        <taxon>Eukaryota</taxon>
        <taxon>Fungi</taxon>
        <taxon>Dikarya</taxon>
        <taxon>Ascomycota</taxon>
        <taxon>Pezizomycotina</taxon>
        <taxon>Sordariomycetes</taxon>
        <taxon>Hypocreomycetidae</taxon>
        <taxon>Glomerellales</taxon>
        <taxon>Glomerellaceae</taxon>
        <taxon>Colletotrichum</taxon>
        <taxon>Colletotrichum acutatum species complex</taxon>
    </lineage>
</organism>
<feature type="region of interest" description="Disordered" evidence="1">
    <location>
        <begin position="104"/>
        <end position="123"/>
    </location>
</feature>
<keyword evidence="3" id="KW-1185">Reference proteome</keyword>
<reference evidence="2" key="1">
    <citation type="journal article" date="2021" name="Mol. Plant Microbe Interact.">
        <title>Complete Genome Sequence of the Plant-Pathogenic Fungus Colletotrichum lupini.</title>
        <authorList>
            <person name="Baroncelli R."/>
            <person name="Pensec F."/>
            <person name="Da Lio D."/>
            <person name="Boufleur T."/>
            <person name="Vicente I."/>
            <person name="Sarrocco S."/>
            <person name="Picot A."/>
            <person name="Baraldi E."/>
            <person name="Sukno S."/>
            <person name="Thon M."/>
            <person name="Le Floch G."/>
        </authorList>
    </citation>
    <scope>NUCLEOTIDE SEQUENCE</scope>
    <source>
        <strain evidence="2">IMI 504893</strain>
    </source>
</reference>
<protein>
    <submittedName>
        <fullName evidence="2">Uncharacterized protein</fullName>
    </submittedName>
</protein>
<feature type="compositionally biased region" description="Basic and acidic residues" evidence="1">
    <location>
        <begin position="9"/>
        <end position="20"/>
    </location>
</feature>
<evidence type="ECO:0000256" key="1">
    <source>
        <dbReference type="SAM" id="MobiDB-lite"/>
    </source>
</evidence>
<name>A0A9Q8T8S0_9PEZI</name>